<feature type="compositionally biased region" description="Polar residues" evidence="1">
    <location>
        <begin position="28"/>
        <end position="40"/>
    </location>
</feature>
<sequence length="103" mass="10416">MPPRRSCGPSHGAAGPACTRPVAFRPASSPQDNRCHTSATLPAADRPAPDGSPAPVRCTRAPSHAPTASPPSPGSPPSAVHPSGGLYRHSRSGPTPGGLHWYG</sequence>
<accession>A1YN20</accession>
<gene>
    <name evidence="2" type="ORF">ECf0003</name>
</gene>
<evidence type="ECO:0000313" key="2">
    <source>
        <dbReference type="EMBL" id="ABM54878.1"/>
    </source>
</evidence>
<reference evidence="2" key="1">
    <citation type="submission" date="2006-11" db="EMBL/GenBank/DDBJ databases">
        <authorList>
            <person name="Zhang Y."/>
            <person name="Laing C."/>
            <person name="Steele M."/>
        </authorList>
    </citation>
    <scope>NUCLEOTIDE SEQUENCE</scope>
    <source>
        <strain evidence="2">Frik920</strain>
    </source>
</reference>
<evidence type="ECO:0000256" key="1">
    <source>
        <dbReference type="SAM" id="MobiDB-lite"/>
    </source>
</evidence>
<dbReference type="EMBL" id="EF112439">
    <property type="protein sequence ID" value="ABM54878.1"/>
    <property type="molecule type" value="Genomic_DNA"/>
</dbReference>
<proteinExistence type="predicted"/>
<dbReference type="AlphaFoldDB" id="A1YN20"/>
<name>A1YN20_ECOLX</name>
<protein>
    <submittedName>
        <fullName evidence="2">Uncharacterized protein</fullName>
    </submittedName>
</protein>
<feature type="region of interest" description="Disordered" evidence="1">
    <location>
        <begin position="1"/>
        <end position="103"/>
    </location>
</feature>
<reference evidence="2" key="2">
    <citation type="journal article" date="2007" name="BMC Genomics">
        <title>Genome evolution in major Escherichia coli O157:H7 lineages.</title>
        <authorList>
            <person name="Zhang Y."/>
            <person name="Laing C."/>
            <person name="Steele M."/>
            <person name="Ziebell K."/>
            <person name="Johnson R."/>
            <person name="Benson A.K."/>
            <person name="Taboada E."/>
            <person name="Gannon V.P.J."/>
        </authorList>
    </citation>
    <scope>NUCLEOTIDE SEQUENCE</scope>
    <source>
        <strain evidence="2">Frik920</strain>
    </source>
</reference>
<organism evidence="2">
    <name type="scientific">Escherichia coli</name>
    <dbReference type="NCBI Taxonomy" id="562"/>
    <lineage>
        <taxon>Bacteria</taxon>
        <taxon>Pseudomonadati</taxon>
        <taxon>Pseudomonadota</taxon>
        <taxon>Gammaproteobacteria</taxon>
        <taxon>Enterobacterales</taxon>
        <taxon>Enterobacteriaceae</taxon>
        <taxon>Escherichia</taxon>
    </lineage>
</organism>